<dbReference type="Pfam" id="PF00072">
    <property type="entry name" value="Response_reg"/>
    <property type="match status" value="1"/>
</dbReference>
<dbReference type="PANTHER" id="PTHR48111:SF35">
    <property type="entry name" value="TRANSCRIPTIONAL REGULATORY PROTEIN QSEB"/>
    <property type="match status" value="1"/>
</dbReference>
<evidence type="ECO:0000256" key="2">
    <source>
        <dbReference type="ARBA" id="ARBA00022490"/>
    </source>
</evidence>
<protein>
    <submittedName>
        <fullName evidence="12">DNA-binding response regulator</fullName>
    </submittedName>
</protein>
<organism evidence="12 13">
    <name type="scientific">Jeongeupia chitinilytica</name>
    <dbReference type="NCBI Taxonomy" id="1041641"/>
    <lineage>
        <taxon>Bacteria</taxon>
        <taxon>Pseudomonadati</taxon>
        <taxon>Pseudomonadota</taxon>
        <taxon>Betaproteobacteria</taxon>
        <taxon>Neisseriales</taxon>
        <taxon>Chitinibacteraceae</taxon>
        <taxon>Jeongeupia</taxon>
    </lineage>
</organism>
<proteinExistence type="predicted"/>
<dbReference type="Proteomes" id="UP000604737">
    <property type="component" value="Unassembled WGS sequence"/>
</dbReference>
<sequence>MRLLLAEDDDMIGRHLEAGLRDAGFSVDRATDGVAADLALQQQEYGLVLLDLGLPRADGLTVLRQLRQRGSATPVLILTARDAVSDRIAGLDAGADDYLVKPFDFDELLARIRAVQRRHAGRASPLFEHGALRLDLASHQVWLGEREVPLSAREYALLFELLQKPGTPLSRARLENRLYGWDEEVASNAVEVHIHALRRKLGAAWILNLRGVGYYVPKQPPEAA</sequence>
<evidence type="ECO:0000256" key="9">
    <source>
        <dbReference type="PROSITE-ProRule" id="PRU01091"/>
    </source>
</evidence>
<evidence type="ECO:0000256" key="8">
    <source>
        <dbReference type="PROSITE-ProRule" id="PRU00169"/>
    </source>
</evidence>
<keyword evidence="7" id="KW-0804">Transcription</keyword>
<name>A0ABQ3GYL4_9NEIS</name>
<evidence type="ECO:0000259" key="10">
    <source>
        <dbReference type="PROSITE" id="PS50110"/>
    </source>
</evidence>
<evidence type="ECO:0000256" key="4">
    <source>
        <dbReference type="ARBA" id="ARBA00023012"/>
    </source>
</evidence>
<dbReference type="CDD" id="cd00383">
    <property type="entry name" value="trans_reg_C"/>
    <property type="match status" value="1"/>
</dbReference>
<evidence type="ECO:0000256" key="5">
    <source>
        <dbReference type="ARBA" id="ARBA00023015"/>
    </source>
</evidence>
<dbReference type="InterPro" id="IPR039420">
    <property type="entry name" value="WalR-like"/>
</dbReference>
<keyword evidence="3 8" id="KW-0597">Phosphoprotein</keyword>
<dbReference type="InterPro" id="IPR001867">
    <property type="entry name" value="OmpR/PhoB-type_DNA-bd"/>
</dbReference>
<feature type="domain" description="OmpR/PhoB-type" evidence="11">
    <location>
        <begin position="124"/>
        <end position="218"/>
    </location>
</feature>
<evidence type="ECO:0000256" key="1">
    <source>
        <dbReference type="ARBA" id="ARBA00004496"/>
    </source>
</evidence>
<evidence type="ECO:0000313" key="13">
    <source>
        <dbReference type="Proteomes" id="UP000604737"/>
    </source>
</evidence>
<accession>A0ABQ3GYL4</accession>
<dbReference type="CDD" id="cd17624">
    <property type="entry name" value="REC_OmpR_PmrA-like"/>
    <property type="match status" value="1"/>
</dbReference>
<dbReference type="Gene3D" id="1.10.10.10">
    <property type="entry name" value="Winged helix-like DNA-binding domain superfamily/Winged helix DNA-binding domain"/>
    <property type="match status" value="1"/>
</dbReference>
<evidence type="ECO:0000256" key="7">
    <source>
        <dbReference type="ARBA" id="ARBA00023163"/>
    </source>
</evidence>
<feature type="modified residue" description="4-aspartylphosphate" evidence="8">
    <location>
        <position position="51"/>
    </location>
</feature>
<dbReference type="GO" id="GO:0003677">
    <property type="term" value="F:DNA binding"/>
    <property type="evidence" value="ECO:0007669"/>
    <property type="project" value="UniProtKB-KW"/>
</dbReference>
<keyword evidence="4" id="KW-0902">Two-component regulatory system</keyword>
<gene>
    <name evidence="12" type="ORF">GCM10007350_05270</name>
</gene>
<feature type="domain" description="Response regulatory" evidence="10">
    <location>
        <begin position="2"/>
        <end position="116"/>
    </location>
</feature>
<evidence type="ECO:0000256" key="6">
    <source>
        <dbReference type="ARBA" id="ARBA00023125"/>
    </source>
</evidence>
<keyword evidence="6 9" id="KW-0238">DNA-binding</keyword>
<dbReference type="InterPro" id="IPR036388">
    <property type="entry name" value="WH-like_DNA-bd_sf"/>
</dbReference>
<dbReference type="Pfam" id="PF00486">
    <property type="entry name" value="Trans_reg_C"/>
    <property type="match status" value="1"/>
</dbReference>
<dbReference type="SMART" id="SM00448">
    <property type="entry name" value="REC"/>
    <property type="match status" value="1"/>
</dbReference>
<evidence type="ECO:0000313" key="12">
    <source>
        <dbReference type="EMBL" id="GHD57100.1"/>
    </source>
</evidence>
<reference evidence="13" key="1">
    <citation type="journal article" date="2019" name="Int. J. Syst. Evol. Microbiol.">
        <title>The Global Catalogue of Microorganisms (GCM) 10K type strain sequencing project: providing services to taxonomists for standard genome sequencing and annotation.</title>
        <authorList>
            <consortium name="The Broad Institute Genomics Platform"/>
            <consortium name="The Broad Institute Genome Sequencing Center for Infectious Disease"/>
            <person name="Wu L."/>
            <person name="Ma J."/>
        </authorList>
    </citation>
    <scope>NUCLEOTIDE SEQUENCE [LARGE SCALE GENOMIC DNA]</scope>
    <source>
        <strain evidence="13">KCTC 23701</strain>
    </source>
</reference>
<dbReference type="SUPFAM" id="SSF52172">
    <property type="entry name" value="CheY-like"/>
    <property type="match status" value="1"/>
</dbReference>
<dbReference type="PANTHER" id="PTHR48111">
    <property type="entry name" value="REGULATOR OF RPOS"/>
    <property type="match status" value="1"/>
</dbReference>
<keyword evidence="2" id="KW-0963">Cytoplasm</keyword>
<keyword evidence="5" id="KW-0805">Transcription regulation</keyword>
<dbReference type="Gene3D" id="3.40.50.2300">
    <property type="match status" value="1"/>
</dbReference>
<dbReference type="PROSITE" id="PS51755">
    <property type="entry name" value="OMPR_PHOB"/>
    <property type="match status" value="1"/>
</dbReference>
<dbReference type="SUPFAM" id="SSF46894">
    <property type="entry name" value="C-terminal effector domain of the bipartite response regulators"/>
    <property type="match status" value="1"/>
</dbReference>
<dbReference type="InterPro" id="IPR001789">
    <property type="entry name" value="Sig_transdc_resp-reg_receiver"/>
</dbReference>
<dbReference type="InterPro" id="IPR011006">
    <property type="entry name" value="CheY-like_superfamily"/>
</dbReference>
<comment type="subcellular location">
    <subcellularLocation>
        <location evidence="1">Cytoplasm</location>
    </subcellularLocation>
</comment>
<dbReference type="InterPro" id="IPR016032">
    <property type="entry name" value="Sig_transdc_resp-reg_C-effctor"/>
</dbReference>
<dbReference type="Gene3D" id="6.10.250.690">
    <property type="match status" value="1"/>
</dbReference>
<dbReference type="PROSITE" id="PS50110">
    <property type="entry name" value="RESPONSE_REGULATORY"/>
    <property type="match status" value="1"/>
</dbReference>
<comment type="caution">
    <text evidence="12">The sequence shown here is derived from an EMBL/GenBank/DDBJ whole genome shotgun (WGS) entry which is preliminary data.</text>
</comment>
<evidence type="ECO:0000256" key="3">
    <source>
        <dbReference type="ARBA" id="ARBA00022553"/>
    </source>
</evidence>
<keyword evidence="13" id="KW-1185">Reference proteome</keyword>
<dbReference type="SMART" id="SM00862">
    <property type="entry name" value="Trans_reg_C"/>
    <property type="match status" value="1"/>
</dbReference>
<dbReference type="EMBL" id="BMYO01000001">
    <property type="protein sequence ID" value="GHD57100.1"/>
    <property type="molecule type" value="Genomic_DNA"/>
</dbReference>
<evidence type="ECO:0000259" key="11">
    <source>
        <dbReference type="PROSITE" id="PS51755"/>
    </source>
</evidence>
<feature type="DNA-binding region" description="OmpR/PhoB-type" evidence="9">
    <location>
        <begin position="124"/>
        <end position="218"/>
    </location>
</feature>
<dbReference type="RefSeq" id="WP_189458584.1">
    <property type="nucleotide sequence ID" value="NZ_BMYO01000001.1"/>
</dbReference>